<dbReference type="PANTHER" id="PTHR30204:SF97">
    <property type="entry name" value="MERR FAMILY REGULATORY PROTEIN"/>
    <property type="match status" value="1"/>
</dbReference>
<dbReference type="InterPro" id="IPR000551">
    <property type="entry name" value="MerR-type_HTH_dom"/>
</dbReference>
<reference evidence="4 5" key="1">
    <citation type="journal article" date="2019" name="Int. J. Syst. Evol. Microbiol.">
        <title>The Global Catalogue of Microorganisms (GCM) 10K type strain sequencing project: providing services to taxonomists for standard genome sequencing and annotation.</title>
        <authorList>
            <consortium name="The Broad Institute Genomics Platform"/>
            <consortium name="The Broad Institute Genome Sequencing Center for Infectious Disease"/>
            <person name="Wu L."/>
            <person name="Ma J."/>
        </authorList>
    </citation>
    <scope>NUCLEOTIDE SEQUENCE [LARGE SCALE GENOMIC DNA]</scope>
    <source>
        <strain evidence="4 5">JCM 14718</strain>
    </source>
</reference>
<dbReference type="SMART" id="SM00332">
    <property type="entry name" value="PP2Cc"/>
    <property type="match status" value="1"/>
</dbReference>
<dbReference type="Pfam" id="PF13672">
    <property type="entry name" value="PP2C_2"/>
    <property type="match status" value="1"/>
</dbReference>
<gene>
    <name evidence="4" type="ORF">GCM10009765_25810</name>
</gene>
<evidence type="ECO:0000259" key="2">
    <source>
        <dbReference type="PROSITE" id="PS50937"/>
    </source>
</evidence>
<accession>A0ABN2GR21</accession>
<dbReference type="PROSITE" id="PS00552">
    <property type="entry name" value="HTH_MERR_1"/>
    <property type="match status" value="1"/>
</dbReference>
<organism evidence="4 5">
    <name type="scientific">Fodinicola feengrottensis</name>
    <dbReference type="NCBI Taxonomy" id="435914"/>
    <lineage>
        <taxon>Bacteria</taxon>
        <taxon>Bacillati</taxon>
        <taxon>Actinomycetota</taxon>
        <taxon>Actinomycetes</taxon>
        <taxon>Mycobacteriales</taxon>
        <taxon>Fodinicola</taxon>
    </lineage>
</organism>
<dbReference type="PANTHER" id="PTHR30204">
    <property type="entry name" value="REDOX-CYCLING DRUG-SENSING TRANSCRIPTIONAL ACTIVATOR SOXR"/>
    <property type="match status" value="1"/>
</dbReference>
<keyword evidence="5" id="KW-1185">Reference proteome</keyword>
<dbReference type="EMBL" id="BAAANY010000009">
    <property type="protein sequence ID" value="GAA1675327.1"/>
    <property type="molecule type" value="Genomic_DNA"/>
</dbReference>
<dbReference type="Gene3D" id="3.60.40.10">
    <property type="entry name" value="PPM-type phosphatase domain"/>
    <property type="match status" value="1"/>
</dbReference>
<feature type="domain" description="HTH merR-type" evidence="2">
    <location>
        <begin position="3"/>
        <end position="73"/>
    </location>
</feature>
<dbReference type="PROSITE" id="PS50937">
    <property type="entry name" value="HTH_MERR_2"/>
    <property type="match status" value="1"/>
</dbReference>
<dbReference type="Gene3D" id="1.10.1660.10">
    <property type="match status" value="1"/>
</dbReference>
<sequence length="350" mass="37419">MELVTIGAFARMARLSAKALRLYDELGLLRPAEVDEGNGYRYYDPAQVERARLIAWLRRLDMPLARIRLVCELPAAAAASEVAAYWQRVVADTAAREQLATFLIDHLSGRDTDIGEAALAIRYAARSAVGMVRTSNEDIAFAGERLWAVADGVGGRAGGLASEAAVNALKPLENLAVPTAELLNVLADAVDRATEAVREIGAKAATTLTAALWSGTRLALVHVGDSRAYLLRAGDLFHFTHDHTYVQAMVDEGRLTAAEAESHPDRALLVQAVGGKTEPRPDFSLHSAVAGDRYLLCSDGLSRVVEESSLRAALAGPGEPARIVDELIRLAYESGAPDNIACVVADVVKV</sequence>
<evidence type="ECO:0000313" key="5">
    <source>
        <dbReference type="Proteomes" id="UP001500618"/>
    </source>
</evidence>
<dbReference type="PROSITE" id="PS51746">
    <property type="entry name" value="PPM_2"/>
    <property type="match status" value="1"/>
</dbReference>
<dbReference type="CDD" id="cd01107">
    <property type="entry name" value="HTH_BmrR"/>
    <property type="match status" value="1"/>
</dbReference>
<evidence type="ECO:0000313" key="4">
    <source>
        <dbReference type="EMBL" id="GAA1675327.1"/>
    </source>
</evidence>
<dbReference type="InterPro" id="IPR009061">
    <property type="entry name" value="DNA-bd_dom_put_sf"/>
</dbReference>
<proteinExistence type="predicted"/>
<dbReference type="SUPFAM" id="SSF46955">
    <property type="entry name" value="Putative DNA-binding domain"/>
    <property type="match status" value="1"/>
</dbReference>
<dbReference type="Proteomes" id="UP001500618">
    <property type="component" value="Unassembled WGS sequence"/>
</dbReference>
<evidence type="ECO:0000256" key="1">
    <source>
        <dbReference type="ARBA" id="ARBA00023125"/>
    </source>
</evidence>
<dbReference type="InterPro" id="IPR036457">
    <property type="entry name" value="PPM-type-like_dom_sf"/>
</dbReference>
<dbReference type="SMART" id="SM00422">
    <property type="entry name" value="HTH_MERR"/>
    <property type="match status" value="1"/>
</dbReference>
<dbReference type="InterPro" id="IPR001932">
    <property type="entry name" value="PPM-type_phosphatase-like_dom"/>
</dbReference>
<feature type="domain" description="PPM-type phosphatase" evidence="3">
    <location>
        <begin position="122"/>
        <end position="347"/>
    </location>
</feature>
<dbReference type="Pfam" id="PF13411">
    <property type="entry name" value="MerR_1"/>
    <property type="match status" value="1"/>
</dbReference>
<dbReference type="SUPFAM" id="SSF81606">
    <property type="entry name" value="PP2C-like"/>
    <property type="match status" value="1"/>
</dbReference>
<dbReference type="SMART" id="SM00331">
    <property type="entry name" value="PP2C_SIG"/>
    <property type="match status" value="1"/>
</dbReference>
<name>A0ABN2GR21_9ACTN</name>
<evidence type="ECO:0000259" key="3">
    <source>
        <dbReference type="PROSITE" id="PS51746"/>
    </source>
</evidence>
<keyword evidence="1" id="KW-0238">DNA-binding</keyword>
<dbReference type="RefSeq" id="WP_344310145.1">
    <property type="nucleotide sequence ID" value="NZ_BAAANY010000009.1"/>
</dbReference>
<comment type="caution">
    <text evidence="4">The sequence shown here is derived from an EMBL/GenBank/DDBJ whole genome shotgun (WGS) entry which is preliminary data.</text>
</comment>
<protein>
    <submittedName>
        <fullName evidence="4">MerR family transcriptional regulator</fullName>
    </submittedName>
</protein>
<dbReference type="InterPro" id="IPR047057">
    <property type="entry name" value="MerR_fam"/>
</dbReference>
<dbReference type="CDD" id="cd00143">
    <property type="entry name" value="PP2Cc"/>
    <property type="match status" value="1"/>
</dbReference>